<dbReference type="Gene3D" id="3.40.50.2300">
    <property type="match status" value="1"/>
</dbReference>
<dbReference type="InterPro" id="IPR051271">
    <property type="entry name" value="2C-system_Tx_regulators"/>
</dbReference>
<dbReference type="EMBL" id="JBHSNS010000007">
    <property type="protein sequence ID" value="MFC5730173.1"/>
    <property type="molecule type" value="Genomic_DNA"/>
</dbReference>
<keyword evidence="6 9" id="KW-0238">DNA-binding</keyword>
<dbReference type="SUPFAM" id="SSF52172">
    <property type="entry name" value="CheY-like"/>
    <property type="match status" value="1"/>
</dbReference>
<evidence type="ECO:0000259" key="11">
    <source>
        <dbReference type="PROSITE" id="PS50110"/>
    </source>
</evidence>
<evidence type="ECO:0000313" key="12">
    <source>
        <dbReference type="EMBL" id="MFC5730173.1"/>
    </source>
</evidence>
<evidence type="ECO:0000256" key="10">
    <source>
        <dbReference type="PROSITE-ProRule" id="PRU00169"/>
    </source>
</evidence>
<dbReference type="CDD" id="cd19925">
    <property type="entry name" value="REC_citrate_TCS"/>
    <property type="match status" value="1"/>
</dbReference>
<dbReference type="PANTHER" id="PTHR45526">
    <property type="entry name" value="TRANSCRIPTIONAL REGULATORY PROTEIN DPIA"/>
    <property type="match status" value="1"/>
</dbReference>
<comment type="subcellular location">
    <subcellularLocation>
        <location evidence="1 9">Cytoplasm</location>
    </subcellularLocation>
</comment>
<feature type="domain" description="Response regulatory" evidence="11">
    <location>
        <begin position="9"/>
        <end position="125"/>
    </location>
</feature>
<evidence type="ECO:0000256" key="6">
    <source>
        <dbReference type="ARBA" id="ARBA00023125"/>
    </source>
</evidence>
<evidence type="ECO:0000256" key="4">
    <source>
        <dbReference type="ARBA" id="ARBA00023012"/>
    </source>
</evidence>
<evidence type="ECO:0000313" key="13">
    <source>
        <dbReference type="Proteomes" id="UP001596072"/>
    </source>
</evidence>
<dbReference type="SMART" id="SM00448">
    <property type="entry name" value="REC"/>
    <property type="match status" value="1"/>
</dbReference>
<organism evidence="12 13">
    <name type="scientific">Nocardioides vastitatis</name>
    <dbReference type="NCBI Taxonomy" id="2568655"/>
    <lineage>
        <taxon>Bacteria</taxon>
        <taxon>Bacillati</taxon>
        <taxon>Actinomycetota</taxon>
        <taxon>Actinomycetes</taxon>
        <taxon>Propionibacteriales</taxon>
        <taxon>Nocardioidaceae</taxon>
        <taxon>Nocardioides</taxon>
    </lineage>
</organism>
<keyword evidence="3 10" id="KW-0597">Phosphoprotein</keyword>
<keyword evidence="2 9" id="KW-0963">Cytoplasm</keyword>
<evidence type="ECO:0000256" key="2">
    <source>
        <dbReference type="ARBA" id="ARBA00022490"/>
    </source>
</evidence>
<name>A0ABW0ZM67_9ACTN</name>
<sequence>MTANERPVRVLVVDDDFMVVKIHRRFVEQLEGFVVVAEARTGDEALRQVEELAPDLVLLDIHLPDISGLEVLRRLRSNAVPVDVLMVTAARDVETVKESLRGGAVQYIVKPFSAQVLHDRLREYDRLRQSLRQIDDGGDGEVGQREVDAIFGVAGRAADPQLPKGLTAPTLQLVANALREATLGGDATISAAEAAEVTGLARVSVRRYLEHLVSVGAAEVRLRYGGSGRPERGYRWTG</sequence>
<evidence type="ECO:0000256" key="9">
    <source>
        <dbReference type="PIRNR" id="PIRNR006171"/>
    </source>
</evidence>
<keyword evidence="5 9" id="KW-0805">Transcription regulation</keyword>
<keyword evidence="13" id="KW-1185">Reference proteome</keyword>
<keyword evidence="7 9" id="KW-0010">Activator</keyword>
<gene>
    <name evidence="12" type="ORF">ACFPQB_14720</name>
</gene>
<dbReference type="PROSITE" id="PS50110">
    <property type="entry name" value="RESPONSE_REGULATORY"/>
    <property type="match status" value="1"/>
</dbReference>
<evidence type="ECO:0000256" key="7">
    <source>
        <dbReference type="ARBA" id="ARBA00023159"/>
    </source>
</evidence>
<dbReference type="PANTHER" id="PTHR45526:SF1">
    <property type="entry name" value="TRANSCRIPTIONAL REGULATORY PROTEIN DCUR-RELATED"/>
    <property type="match status" value="1"/>
</dbReference>
<dbReference type="RefSeq" id="WP_136431625.1">
    <property type="nucleotide sequence ID" value="NZ_JBHSNS010000007.1"/>
</dbReference>
<reference evidence="13" key="1">
    <citation type="journal article" date="2019" name="Int. J. Syst. Evol. Microbiol.">
        <title>The Global Catalogue of Microorganisms (GCM) 10K type strain sequencing project: providing services to taxonomists for standard genome sequencing and annotation.</title>
        <authorList>
            <consortium name="The Broad Institute Genomics Platform"/>
            <consortium name="The Broad Institute Genome Sequencing Center for Infectious Disease"/>
            <person name="Wu L."/>
            <person name="Ma J."/>
        </authorList>
    </citation>
    <scope>NUCLEOTIDE SEQUENCE [LARGE SCALE GENOMIC DNA]</scope>
    <source>
        <strain evidence="13">YIM 94188</strain>
    </source>
</reference>
<protein>
    <recommendedName>
        <fullName evidence="9">Transcriptional regulatory protein</fullName>
    </recommendedName>
</protein>
<feature type="modified residue" description="4-aspartylphosphate" evidence="10">
    <location>
        <position position="60"/>
    </location>
</feature>
<comment type="caution">
    <text evidence="12">The sequence shown here is derived from an EMBL/GenBank/DDBJ whole genome shotgun (WGS) entry which is preliminary data.</text>
</comment>
<keyword evidence="4 9" id="KW-0902">Two-component regulatory system</keyword>
<dbReference type="InterPro" id="IPR011006">
    <property type="entry name" value="CheY-like_superfamily"/>
</dbReference>
<evidence type="ECO:0000256" key="3">
    <source>
        <dbReference type="ARBA" id="ARBA00022553"/>
    </source>
</evidence>
<evidence type="ECO:0000256" key="5">
    <source>
        <dbReference type="ARBA" id="ARBA00023015"/>
    </source>
</evidence>
<dbReference type="PIRSF" id="PIRSF006171">
    <property type="entry name" value="RR_citrat_malat"/>
    <property type="match status" value="1"/>
</dbReference>
<dbReference type="Pfam" id="PF00072">
    <property type="entry name" value="Response_reg"/>
    <property type="match status" value="1"/>
</dbReference>
<proteinExistence type="predicted"/>
<dbReference type="Proteomes" id="UP001596072">
    <property type="component" value="Unassembled WGS sequence"/>
</dbReference>
<evidence type="ECO:0000256" key="8">
    <source>
        <dbReference type="ARBA" id="ARBA00023163"/>
    </source>
</evidence>
<accession>A0ABW0ZM67</accession>
<dbReference type="InterPro" id="IPR001789">
    <property type="entry name" value="Sig_transdc_resp-reg_receiver"/>
</dbReference>
<evidence type="ECO:0000256" key="1">
    <source>
        <dbReference type="ARBA" id="ARBA00004496"/>
    </source>
</evidence>
<keyword evidence="8 9" id="KW-0804">Transcription</keyword>
<dbReference type="InterPro" id="IPR024187">
    <property type="entry name" value="Sig_transdc_resp-reg_cit/mal"/>
</dbReference>